<evidence type="ECO:0000313" key="4">
    <source>
        <dbReference type="EMBL" id="SPC80722.1"/>
    </source>
</evidence>
<sequence length="262" mass="29636">MGIWSDAGSLQSLPKFPSLQSLPKFPSTSPTMLEIGIWSDPGSQLYRCGENNCGVGFTILTRYLQGRLSQKAGYETSTKRKEDGSGDEFQLIIPAYEIPRWLTHQRIGNSINIELPPNWCNSRWMGLALCACLDKTYVRRALRKTFDLIAHVTALGDMPHSHYTFEISSSVIDDKTALGISLGHQPFEIDHQSHIWLLYVSRDTLFATVRNGECSQIRVSFKCVAVRMCGARLVYEQDVEEFNQTIAQCESSHKKRRLSENL</sequence>
<evidence type="ECO:0000259" key="3">
    <source>
        <dbReference type="Pfam" id="PF20160"/>
    </source>
</evidence>
<accession>A0A2N9F0T7</accession>
<feature type="domain" description="C-JID" evidence="3">
    <location>
        <begin position="94"/>
        <end position="240"/>
    </location>
</feature>
<gene>
    <name evidence="4" type="ORF">FSB_LOCUS8604</name>
</gene>
<dbReference type="EMBL" id="OIVN01000468">
    <property type="protein sequence ID" value="SPC80722.1"/>
    <property type="molecule type" value="Genomic_DNA"/>
</dbReference>
<dbReference type="AlphaFoldDB" id="A0A2N9F0T7"/>
<evidence type="ECO:0000256" key="2">
    <source>
        <dbReference type="ARBA" id="ARBA00022737"/>
    </source>
</evidence>
<dbReference type="InterPro" id="IPR045344">
    <property type="entry name" value="C-JID"/>
</dbReference>
<keyword evidence="1" id="KW-0433">Leucine-rich repeat</keyword>
<keyword evidence="2" id="KW-0677">Repeat</keyword>
<protein>
    <recommendedName>
        <fullName evidence="3">C-JID domain-containing protein</fullName>
    </recommendedName>
</protein>
<evidence type="ECO:0000256" key="1">
    <source>
        <dbReference type="ARBA" id="ARBA00022614"/>
    </source>
</evidence>
<organism evidence="4">
    <name type="scientific">Fagus sylvatica</name>
    <name type="common">Beechnut</name>
    <dbReference type="NCBI Taxonomy" id="28930"/>
    <lineage>
        <taxon>Eukaryota</taxon>
        <taxon>Viridiplantae</taxon>
        <taxon>Streptophyta</taxon>
        <taxon>Embryophyta</taxon>
        <taxon>Tracheophyta</taxon>
        <taxon>Spermatophyta</taxon>
        <taxon>Magnoliopsida</taxon>
        <taxon>eudicotyledons</taxon>
        <taxon>Gunneridae</taxon>
        <taxon>Pentapetalae</taxon>
        <taxon>rosids</taxon>
        <taxon>fabids</taxon>
        <taxon>Fagales</taxon>
        <taxon>Fagaceae</taxon>
        <taxon>Fagus</taxon>
    </lineage>
</organism>
<dbReference type="Pfam" id="PF20160">
    <property type="entry name" value="C-JID"/>
    <property type="match status" value="1"/>
</dbReference>
<reference evidence="4" key="1">
    <citation type="submission" date="2018-02" db="EMBL/GenBank/DDBJ databases">
        <authorList>
            <person name="Cohen D.B."/>
            <person name="Kent A.D."/>
        </authorList>
    </citation>
    <scope>NUCLEOTIDE SEQUENCE</scope>
</reference>
<proteinExistence type="predicted"/>
<name>A0A2N9F0T7_FAGSY</name>